<evidence type="ECO:0000256" key="5">
    <source>
        <dbReference type="ARBA" id="ARBA00023136"/>
    </source>
</evidence>
<keyword evidence="2 7" id="KW-0808">Transferase</keyword>
<dbReference type="InterPro" id="IPR001594">
    <property type="entry name" value="Palmitoyltrfase_DHHC"/>
</dbReference>
<reference evidence="10 11" key="1">
    <citation type="submission" date="2020-08" db="EMBL/GenBank/DDBJ databases">
        <authorList>
            <person name="Newling K."/>
            <person name="Davey J."/>
            <person name="Forrester S."/>
        </authorList>
    </citation>
    <scope>NUCLEOTIDE SEQUENCE [LARGE SCALE GENOMIC DNA]</scope>
    <source>
        <strain evidence="11">Crithidia deanei Carvalho (ATCC PRA-265)</strain>
    </source>
</reference>
<dbReference type="PANTHER" id="PTHR22883:SF448">
    <property type="entry name" value="PALMITOYLTRANSFERASE"/>
    <property type="match status" value="1"/>
</dbReference>
<keyword evidence="6 7" id="KW-0012">Acyltransferase</keyword>
<dbReference type="Pfam" id="PF01529">
    <property type="entry name" value="DHHC"/>
    <property type="match status" value="1"/>
</dbReference>
<accession>A0A7G2CU69</accession>
<feature type="domain" description="Palmitoyltransferase DHHC" evidence="9">
    <location>
        <begin position="87"/>
        <end position="211"/>
    </location>
</feature>
<feature type="compositionally biased region" description="Basic residues" evidence="8">
    <location>
        <begin position="231"/>
        <end position="241"/>
    </location>
</feature>
<dbReference type="VEuPathDB" id="TriTrypDB:ADEAN_001030400"/>
<comment type="subcellular location">
    <subcellularLocation>
        <location evidence="1">Membrane</location>
        <topology evidence="1">Multi-pass membrane protein</topology>
    </subcellularLocation>
</comment>
<name>A0A7G2CU69_9TRYP</name>
<keyword evidence="3 7" id="KW-0812">Transmembrane</keyword>
<dbReference type="EC" id="2.3.1.225" evidence="7"/>
<comment type="similarity">
    <text evidence="7">Belongs to the DHHC palmitoyltransferase family.</text>
</comment>
<dbReference type="PROSITE" id="PS50216">
    <property type="entry name" value="DHHC"/>
    <property type="match status" value="1"/>
</dbReference>
<feature type="compositionally biased region" description="Polar residues" evidence="8">
    <location>
        <begin position="243"/>
        <end position="255"/>
    </location>
</feature>
<feature type="region of interest" description="Disordered" evidence="8">
    <location>
        <begin position="216"/>
        <end position="255"/>
    </location>
</feature>
<keyword evidence="11" id="KW-1185">Reference proteome</keyword>
<evidence type="ECO:0000259" key="9">
    <source>
        <dbReference type="Pfam" id="PF01529"/>
    </source>
</evidence>
<dbReference type="GO" id="GO:0019706">
    <property type="term" value="F:protein-cysteine S-palmitoyltransferase activity"/>
    <property type="evidence" value="ECO:0007669"/>
    <property type="project" value="UniProtKB-EC"/>
</dbReference>
<feature type="transmembrane region" description="Helical" evidence="7">
    <location>
        <begin position="55"/>
        <end position="76"/>
    </location>
</feature>
<keyword evidence="4 7" id="KW-1133">Transmembrane helix</keyword>
<evidence type="ECO:0000256" key="3">
    <source>
        <dbReference type="ARBA" id="ARBA00022692"/>
    </source>
</evidence>
<dbReference type="EMBL" id="LR877172">
    <property type="protein sequence ID" value="CAD2222757.1"/>
    <property type="molecule type" value="Genomic_DNA"/>
</dbReference>
<sequence length="255" mass="29162">MDNAPRRHGMQRPLHLLQIIAGVIKFLGMLFFWSSVFPGYILLYLDGHHDCLAELIVFSVLIFIGMMSLGTGWAIVTFRENGDYSKTGDLCTYCRRRTKDDSKHCKACNKCVEGFDHHCKWLNMCVGRRNYRGFLCYVISAVTTMTLAMISGIVILAKWWKQLEAHNVYFRVGPILLCAVMLIGLPAIVHLLGFHIMLNIKGLTTYEYILQKRERQSQTPFGKQGNAIAKEKKKKKKKKKSNQNDGQEGNQVELE</sequence>
<evidence type="ECO:0000313" key="11">
    <source>
        <dbReference type="Proteomes" id="UP000515908"/>
    </source>
</evidence>
<dbReference type="GO" id="GO:0006612">
    <property type="term" value="P:protein targeting to membrane"/>
    <property type="evidence" value="ECO:0007669"/>
    <property type="project" value="TreeGrafter"/>
</dbReference>
<gene>
    <name evidence="10" type="ORF">ADEAN_001030400</name>
</gene>
<evidence type="ECO:0000256" key="1">
    <source>
        <dbReference type="ARBA" id="ARBA00004141"/>
    </source>
</evidence>
<dbReference type="GO" id="GO:0005783">
    <property type="term" value="C:endoplasmic reticulum"/>
    <property type="evidence" value="ECO:0007669"/>
    <property type="project" value="TreeGrafter"/>
</dbReference>
<proteinExistence type="inferred from homology"/>
<evidence type="ECO:0000256" key="7">
    <source>
        <dbReference type="RuleBase" id="RU079119"/>
    </source>
</evidence>
<protein>
    <recommendedName>
        <fullName evidence="7">Palmitoyltransferase</fullName>
        <ecNumber evidence="7">2.3.1.225</ecNumber>
    </recommendedName>
</protein>
<dbReference type="Proteomes" id="UP000515908">
    <property type="component" value="Chromosome 28"/>
</dbReference>
<evidence type="ECO:0000256" key="6">
    <source>
        <dbReference type="ARBA" id="ARBA00023315"/>
    </source>
</evidence>
<evidence type="ECO:0000256" key="2">
    <source>
        <dbReference type="ARBA" id="ARBA00022679"/>
    </source>
</evidence>
<dbReference type="PANTHER" id="PTHR22883">
    <property type="entry name" value="ZINC FINGER DHHC DOMAIN CONTAINING PROTEIN"/>
    <property type="match status" value="1"/>
</dbReference>
<evidence type="ECO:0000256" key="8">
    <source>
        <dbReference type="SAM" id="MobiDB-lite"/>
    </source>
</evidence>
<comment type="catalytic activity">
    <reaction evidence="7">
        <text>L-cysteinyl-[protein] + hexadecanoyl-CoA = S-hexadecanoyl-L-cysteinyl-[protein] + CoA</text>
        <dbReference type="Rhea" id="RHEA:36683"/>
        <dbReference type="Rhea" id="RHEA-COMP:10131"/>
        <dbReference type="Rhea" id="RHEA-COMP:11032"/>
        <dbReference type="ChEBI" id="CHEBI:29950"/>
        <dbReference type="ChEBI" id="CHEBI:57287"/>
        <dbReference type="ChEBI" id="CHEBI:57379"/>
        <dbReference type="ChEBI" id="CHEBI:74151"/>
        <dbReference type="EC" id="2.3.1.225"/>
    </reaction>
</comment>
<feature type="transmembrane region" description="Helical" evidence="7">
    <location>
        <begin position="134"/>
        <end position="160"/>
    </location>
</feature>
<feature type="transmembrane region" description="Helical" evidence="7">
    <location>
        <begin position="172"/>
        <end position="194"/>
    </location>
</feature>
<dbReference type="GO" id="GO:0016020">
    <property type="term" value="C:membrane"/>
    <property type="evidence" value="ECO:0007669"/>
    <property type="project" value="UniProtKB-SubCell"/>
</dbReference>
<keyword evidence="5 7" id="KW-0472">Membrane</keyword>
<dbReference type="AlphaFoldDB" id="A0A7G2CU69"/>
<feature type="transmembrane region" description="Helical" evidence="7">
    <location>
        <begin position="16"/>
        <end position="43"/>
    </location>
</feature>
<comment type="domain">
    <text evidence="7">The DHHC domain is required for palmitoyltransferase activity.</text>
</comment>
<evidence type="ECO:0000256" key="4">
    <source>
        <dbReference type="ARBA" id="ARBA00022989"/>
    </source>
</evidence>
<dbReference type="InterPro" id="IPR039859">
    <property type="entry name" value="PFA4/ZDH16/20/ERF2-like"/>
</dbReference>
<evidence type="ECO:0000313" key="10">
    <source>
        <dbReference type="EMBL" id="CAD2222757.1"/>
    </source>
</evidence>
<organism evidence="10 11">
    <name type="scientific">Angomonas deanei</name>
    <dbReference type="NCBI Taxonomy" id="59799"/>
    <lineage>
        <taxon>Eukaryota</taxon>
        <taxon>Discoba</taxon>
        <taxon>Euglenozoa</taxon>
        <taxon>Kinetoplastea</taxon>
        <taxon>Metakinetoplastina</taxon>
        <taxon>Trypanosomatida</taxon>
        <taxon>Trypanosomatidae</taxon>
        <taxon>Strigomonadinae</taxon>
        <taxon>Angomonas</taxon>
    </lineage>
</organism>
<dbReference type="GO" id="GO:0005794">
    <property type="term" value="C:Golgi apparatus"/>
    <property type="evidence" value="ECO:0007669"/>
    <property type="project" value="TreeGrafter"/>
</dbReference>